<dbReference type="InterPro" id="IPR001878">
    <property type="entry name" value="Znf_CCHC"/>
</dbReference>
<dbReference type="EMBL" id="VZRQ01009872">
    <property type="protein sequence ID" value="NWV99168.1"/>
    <property type="molecule type" value="Genomic_DNA"/>
</dbReference>
<evidence type="ECO:0000259" key="2">
    <source>
        <dbReference type="PROSITE" id="PS50158"/>
    </source>
</evidence>
<dbReference type="Pfam" id="PF14787">
    <property type="entry name" value="zf-CCHC_5"/>
    <property type="match status" value="1"/>
</dbReference>
<evidence type="ECO:0000313" key="3">
    <source>
        <dbReference type="EMBL" id="NWV99168.1"/>
    </source>
</evidence>
<reference evidence="3 4" key="1">
    <citation type="submission" date="2019-09" db="EMBL/GenBank/DDBJ databases">
        <title>Bird 10,000 Genomes (B10K) Project - Family phase.</title>
        <authorList>
            <person name="Zhang G."/>
        </authorList>
    </citation>
    <scope>NUCLEOTIDE SEQUENCE [LARGE SCALE GENOMIC DNA]</scope>
    <source>
        <strain evidence="3">B10K-DU-029-43</strain>
        <tissue evidence="3">Heart</tissue>
    </source>
</reference>
<dbReference type="Pfam" id="PF00098">
    <property type="entry name" value="zf-CCHC"/>
    <property type="match status" value="1"/>
</dbReference>
<keyword evidence="1" id="KW-0862">Zinc</keyword>
<dbReference type="PROSITE" id="PS50158">
    <property type="entry name" value="ZF_CCHC"/>
    <property type="match status" value="1"/>
</dbReference>
<dbReference type="SMART" id="SM00343">
    <property type="entry name" value="ZnF_C2HC"/>
    <property type="match status" value="2"/>
</dbReference>
<evidence type="ECO:0000256" key="1">
    <source>
        <dbReference type="PROSITE-ProRule" id="PRU00047"/>
    </source>
</evidence>
<keyword evidence="4" id="KW-1185">Reference proteome</keyword>
<organism evidence="3 4">
    <name type="scientific">Machaerirhynchus nigripectus</name>
    <dbReference type="NCBI Taxonomy" id="1160894"/>
    <lineage>
        <taxon>Eukaryota</taxon>
        <taxon>Metazoa</taxon>
        <taxon>Chordata</taxon>
        <taxon>Craniata</taxon>
        <taxon>Vertebrata</taxon>
        <taxon>Euteleostomi</taxon>
        <taxon>Archelosauria</taxon>
        <taxon>Archosauria</taxon>
        <taxon>Dinosauria</taxon>
        <taxon>Saurischia</taxon>
        <taxon>Theropoda</taxon>
        <taxon>Coelurosauria</taxon>
        <taxon>Aves</taxon>
        <taxon>Neognathae</taxon>
        <taxon>Neoaves</taxon>
        <taxon>Telluraves</taxon>
        <taxon>Australaves</taxon>
        <taxon>Passeriformes</taxon>
        <taxon>Corvoidea</taxon>
        <taxon>Dicruridae</taxon>
        <taxon>Machaerirhynchus</taxon>
    </lineage>
</organism>
<dbReference type="PANTHER" id="PTHR40389">
    <property type="entry name" value="ENDOGENOUS RETROVIRUS GROUP K MEMBER 24 GAG POLYPROTEIN-RELATED"/>
    <property type="match status" value="1"/>
</dbReference>
<keyword evidence="1" id="KW-0479">Metal-binding</keyword>
<dbReference type="SUPFAM" id="SSF57756">
    <property type="entry name" value="Retrovirus zinc finger-like domains"/>
    <property type="match status" value="2"/>
</dbReference>
<protein>
    <submittedName>
        <fullName evidence="3">GAK5 protein</fullName>
    </submittedName>
</protein>
<dbReference type="GO" id="GO:0003676">
    <property type="term" value="F:nucleic acid binding"/>
    <property type="evidence" value="ECO:0007669"/>
    <property type="project" value="InterPro"/>
</dbReference>
<proteinExistence type="predicted"/>
<dbReference type="Proteomes" id="UP000574967">
    <property type="component" value="Unassembled WGS sequence"/>
</dbReference>
<dbReference type="Gene3D" id="4.10.60.10">
    <property type="entry name" value="Zinc finger, CCHC-type"/>
    <property type="match status" value="1"/>
</dbReference>
<comment type="caution">
    <text evidence="3">The sequence shown here is derived from an EMBL/GenBank/DDBJ whole genome shotgun (WGS) entry which is preliminary data.</text>
</comment>
<evidence type="ECO:0000313" key="4">
    <source>
        <dbReference type="Proteomes" id="UP000574967"/>
    </source>
</evidence>
<gene>
    <name evidence="3" type="primary">Ervk5_1</name>
    <name evidence="3" type="ORF">MACNIG_R15540</name>
</gene>
<keyword evidence="1" id="KW-0863">Zinc-finger</keyword>
<dbReference type="InterPro" id="IPR036875">
    <property type="entry name" value="Znf_CCHC_sf"/>
</dbReference>
<sequence length="116" mass="12388">MAAAFAALKVAPGPTGETCFGCGKPGHLKKDCRALKGTRPKTPGVCPQCRKGWHYANQCCSKYDIYGKLIPGNLNRSMGQCHAQTQIPQPNPAARTLLPYSQPPAAVLAWICQPPA</sequence>
<accession>A0A7K6JGJ6</accession>
<dbReference type="AlphaFoldDB" id="A0A7K6JGJ6"/>
<feature type="non-terminal residue" evidence="3">
    <location>
        <position position="1"/>
    </location>
</feature>
<dbReference type="PANTHER" id="PTHR40389:SF3">
    <property type="entry name" value="IGE-BINDING PROTEIN"/>
    <property type="match status" value="1"/>
</dbReference>
<dbReference type="GO" id="GO:0008270">
    <property type="term" value="F:zinc ion binding"/>
    <property type="evidence" value="ECO:0007669"/>
    <property type="project" value="UniProtKB-KW"/>
</dbReference>
<feature type="domain" description="CCHC-type" evidence="2">
    <location>
        <begin position="19"/>
        <end position="33"/>
    </location>
</feature>
<dbReference type="InterPro" id="IPR050195">
    <property type="entry name" value="Primate_lentivir_Gag_pol-like"/>
</dbReference>
<name>A0A7K6JGJ6_9CORV</name>
<feature type="non-terminal residue" evidence="3">
    <location>
        <position position="116"/>
    </location>
</feature>